<feature type="signal peptide" evidence="1">
    <location>
        <begin position="1"/>
        <end position="20"/>
    </location>
</feature>
<dbReference type="InterPro" id="IPR025164">
    <property type="entry name" value="Toastrack_DUF4097"/>
</dbReference>
<reference evidence="3 4" key="1">
    <citation type="submission" date="2018-07" db="EMBL/GenBank/DDBJ databases">
        <title>Freshwater and sediment microbial communities from various areas in North America, analyzing microbe dynamics in response to fracking.</title>
        <authorList>
            <person name="Lamendella R."/>
        </authorList>
    </citation>
    <scope>NUCLEOTIDE SEQUENCE [LARGE SCALE GENOMIC DNA]</scope>
    <source>
        <strain evidence="3 4">160A</strain>
    </source>
</reference>
<dbReference type="RefSeq" id="WP_106153593.1">
    <property type="nucleotide sequence ID" value="NZ_PVTS01000011.1"/>
</dbReference>
<name>A0A2T0XFQ0_9BACT</name>
<organism evidence="3 4">
    <name type="scientific">Marinilabilia salmonicolor</name>
    <dbReference type="NCBI Taxonomy" id="989"/>
    <lineage>
        <taxon>Bacteria</taxon>
        <taxon>Pseudomonadati</taxon>
        <taxon>Bacteroidota</taxon>
        <taxon>Bacteroidia</taxon>
        <taxon>Marinilabiliales</taxon>
        <taxon>Marinilabiliaceae</taxon>
        <taxon>Marinilabilia</taxon>
    </lineage>
</organism>
<comment type="caution">
    <text evidence="3">The sequence shown here is derived from an EMBL/GenBank/DDBJ whole genome shotgun (WGS) entry which is preliminary data.</text>
</comment>
<sequence length="344" mass="37002">MKHLSTLSVFFFLFSLISVAAPLKEVHRSTKTYDNITSVDIKGDFCKVILKPSATPQVTVNSFIEASKDIEGFGINDQTEAGKLTLLVAVPSEHVSTKSGEIEIQLPAGTEIKIKTASGYIEASDLKGCNVNAHASYGKIIVENLTGDYSFKTSTGGISVNQLSGKVSATSTKGDIELTDIDASTTIVTDAGALTLKNLKGKINTQSNTGTQTINNLTGDLMLRTSTGEITLNNLKGNIETANDDGDVWLTDVEGTLRLISISGNLVGKNILLTDNAYFETTKGRIEMELRNDMNELTFDLASNYGFLYIPGKSKKKKLREGKGPILISTSSNNGAQRFTLVNE</sequence>
<keyword evidence="1" id="KW-0732">Signal</keyword>
<evidence type="ECO:0000256" key="1">
    <source>
        <dbReference type="SAM" id="SignalP"/>
    </source>
</evidence>
<evidence type="ECO:0000313" key="3">
    <source>
        <dbReference type="EMBL" id="RCW34617.1"/>
    </source>
</evidence>
<dbReference type="PANTHER" id="PTHR34094">
    <property type="match status" value="1"/>
</dbReference>
<dbReference type="Pfam" id="PF13349">
    <property type="entry name" value="DUF4097"/>
    <property type="match status" value="2"/>
</dbReference>
<evidence type="ECO:0000259" key="2">
    <source>
        <dbReference type="Pfam" id="PF13349"/>
    </source>
</evidence>
<dbReference type="STRING" id="1168289.GCA_000259075_02041"/>
<dbReference type="PANTHER" id="PTHR34094:SF1">
    <property type="entry name" value="PROTEIN FAM185A"/>
    <property type="match status" value="1"/>
</dbReference>
<feature type="domain" description="DUF4097" evidence="2">
    <location>
        <begin position="201"/>
        <end position="323"/>
    </location>
</feature>
<feature type="chain" id="PRO_5030056630" evidence="1">
    <location>
        <begin position="21"/>
        <end position="344"/>
    </location>
</feature>
<gene>
    <name evidence="3" type="ORF">DFO77_111119</name>
</gene>
<dbReference type="Proteomes" id="UP000252733">
    <property type="component" value="Unassembled WGS sequence"/>
</dbReference>
<accession>A0A2T0XFQ0</accession>
<dbReference type="EMBL" id="QPIZ01000011">
    <property type="protein sequence ID" value="RCW34617.1"/>
    <property type="molecule type" value="Genomic_DNA"/>
</dbReference>
<dbReference type="AlphaFoldDB" id="A0A2T0XFQ0"/>
<protein>
    <submittedName>
        <fullName evidence="3">Putative adhesin</fullName>
    </submittedName>
</protein>
<dbReference type="OrthoDB" id="1112608at2"/>
<evidence type="ECO:0000313" key="4">
    <source>
        <dbReference type="Proteomes" id="UP000252733"/>
    </source>
</evidence>
<proteinExistence type="predicted"/>
<keyword evidence="4" id="KW-1185">Reference proteome</keyword>
<feature type="domain" description="DUF4097" evidence="2">
    <location>
        <begin position="83"/>
        <end position="196"/>
    </location>
</feature>